<proteinExistence type="predicted"/>
<protein>
    <submittedName>
        <fullName evidence="2">Uncharacterized protein</fullName>
    </submittedName>
</protein>
<dbReference type="EMBL" id="JAIQCJ010001017">
    <property type="protein sequence ID" value="KAJ8793130.1"/>
    <property type="molecule type" value="Genomic_DNA"/>
</dbReference>
<evidence type="ECO:0000313" key="2">
    <source>
        <dbReference type="EMBL" id="KAJ8793130.1"/>
    </source>
</evidence>
<dbReference type="Proteomes" id="UP001159641">
    <property type="component" value="Unassembled WGS sequence"/>
</dbReference>
<accession>A0AB34HQK0</accession>
<name>A0AB34HQK0_ESCRO</name>
<reference evidence="2 3" key="1">
    <citation type="submission" date="2022-11" db="EMBL/GenBank/DDBJ databases">
        <title>Whole genome sequence of Eschrichtius robustus ER-17-0199.</title>
        <authorList>
            <person name="Bruniche-Olsen A."/>
            <person name="Black A.N."/>
            <person name="Fields C.J."/>
            <person name="Walden K."/>
            <person name="Dewoody J.A."/>
        </authorList>
    </citation>
    <scope>NUCLEOTIDE SEQUENCE [LARGE SCALE GENOMIC DNA]</scope>
    <source>
        <strain evidence="2">ER-17-0199</strain>
        <tissue evidence="2">Blubber</tissue>
    </source>
</reference>
<feature type="compositionally biased region" description="Polar residues" evidence="1">
    <location>
        <begin position="50"/>
        <end position="66"/>
    </location>
</feature>
<gene>
    <name evidence="2" type="ORF">J1605_003807</name>
</gene>
<feature type="region of interest" description="Disordered" evidence="1">
    <location>
        <begin position="47"/>
        <end position="71"/>
    </location>
</feature>
<evidence type="ECO:0000256" key="1">
    <source>
        <dbReference type="SAM" id="MobiDB-lite"/>
    </source>
</evidence>
<dbReference type="AlphaFoldDB" id="A0AB34HQK0"/>
<sequence>MSPAWYNADRSQLTSRFDRYQVQLVSQLWSIIQREISSTKLRKPLLTRSGPLNSESSNQSLCSVGSLSDKEVERRVEQPLYGLDGSAAKEVSEEQSALPTLMSVMLAKPRLDTEQLAQRGAGLCFTFVSVSTKAKFMQILVFLERRDEV</sequence>
<keyword evidence="3" id="KW-1185">Reference proteome</keyword>
<evidence type="ECO:0000313" key="3">
    <source>
        <dbReference type="Proteomes" id="UP001159641"/>
    </source>
</evidence>
<organism evidence="2 3">
    <name type="scientific">Eschrichtius robustus</name>
    <name type="common">California gray whale</name>
    <name type="synonym">Eschrichtius gibbosus</name>
    <dbReference type="NCBI Taxonomy" id="9764"/>
    <lineage>
        <taxon>Eukaryota</taxon>
        <taxon>Metazoa</taxon>
        <taxon>Chordata</taxon>
        <taxon>Craniata</taxon>
        <taxon>Vertebrata</taxon>
        <taxon>Euteleostomi</taxon>
        <taxon>Mammalia</taxon>
        <taxon>Eutheria</taxon>
        <taxon>Laurasiatheria</taxon>
        <taxon>Artiodactyla</taxon>
        <taxon>Whippomorpha</taxon>
        <taxon>Cetacea</taxon>
        <taxon>Mysticeti</taxon>
        <taxon>Eschrichtiidae</taxon>
        <taxon>Eschrichtius</taxon>
    </lineage>
</organism>
<comment type="caution">
    <text evidence="2">The sequence shown here is derived from an EMBL/GenBank/DDBJ whole genome shotgun (WGS) entry which is preliminary data.</text>
</comment>